<name>A0ABV9WIL1_9ACTN</name>
<dbReference type="Gene3D" id="3.40.50.150">
    <property type="entry name" value="Vaccinia Virus protein VP39"/>
    <property type="match status" value="1"/>
</dbReference>
<dbReference type="InterPro" id="IPR013216">
    <property type="entry name" value="Methyltransf_11"/>
</dbReference>
<feature type="domain" description="Methyltransferase type 11" evidence="1">
    <location>
        <begin position="53"/>
        <end position="137"/>
    </location>
</feature>
<evidence type="ECO:0000313" key="2">
    <source>
        <dbReference type="EMBL" id="MFC5008592.1"/>
    </source>
</evidence>
<dbReference type="InterPro" id="IPR029063">
    <property type="entry name" value="SAM-dependent_MTases_sf"/>
</dbReference>
<dbReference type="InterPro" id="IPR052939">
    <property type="entry name" value="23S_rRNA_MeTrnsfrase_RlmA"/>
</dbReference>
<dbReference type="EMBL" id="JBHSIU010000131">
    <property type="protein sequence ID" value="MFC5008592.1"/>
    <property type="molecule type" value="Genomic_DNA"/>
</dbReference>
<keyword evidence="2" id="KW-0489">Methyltransferase</keyword>
<keyword evidence="2" id="KW-0808">Transferase</keyword>
<dbReference type="PANTHER" id="PTHR43460">
    <property type="entry name" value="METHYLTRANSFERASE"/>
    <property type="match status" value="1"/>
</dbReference>
<organism evidence="2 3">
    <name type="scientific">Dactylosporangium cerinum</name>
    <dbReference type="NCBI Taxonomy" id="1434730"/>
    <lineage>
        <taxon>Bacteria</taxon>
        <taxon>Bacillati</taxon>
        <taxon>Actinomycetota</taxon>
        <taxon>Actinomycetes</taxon>
        <taxon>Micromonosporales</taxon>
        <taxon>Micromonosporaceae</taxon>
        <taxon>Dactylosporangium</taxon>
    </lineage>
</organism>
<gene>
    <name evidence="2" type="ORF">ACFPIJ_63615</name>
</gene>
<keyword evidence="3" id="KW-1185">Reference proteome</keyword>
<protein>
    <submittedName>
        <fullName evidence="2">Class I SAM-dependent methyltransferase</fullName>
        <ecNumber evidence="2">2.1.1.-</ecNumber>
    </submittedName>
</protein>
<reference evidence="3" key="1">
    <citation type="journal article" date="2019" name="Int. J. Syst. Evol. Microbiol.">
        <title>The Global Catalogue of Microorganisms (GCM) 10K type strain sequencing project: providing services to taxonomists for standard genome sequencing and annotation.</title>
        <authorList>
            <consortium name="The Broad Institute Genomics Platform"/>
            <consortium name="The Broad Institute Genome Sequencing Center for Infectious Disease"/>
            <person name="Wu L."/>
            <person name="Ma J."/>
        </authorList>
    </citation>
    <scope>NUCLEOTIDE SEQUENCE [LARGE SCALE GENOMIC DNA]</scope>
    <source>
        <strain evidence="3">CGMCC 4.7152</strain>
    </source>
</reference>
<dbReference type="PANTHER" id="PTHR43460:SF1">
    <property type="entry name" value="METHYLTRANSFERASE TYPE 11 DOMAIN-CONTAINING PROTEIN"/>
    <property type="match status" value="1"/>
</dbReference>
<accession>A0ABV9WIL1</accession>
<dbReference type="GO" id="GO:0032259">
    <property type="term" value="P:methylation"/>
    <property type="evidence" value="ECO:0007669"/>
    <property type="project" value="UniProtKB-KW"/>
</dbReference>
<dbReference type="Proteomes" id="UP001595912">
    <property type="component" value="Unassembled WGS sequence"/>
</dbReference>
<dbReference type="GO" id="GO:0008168">
    <property type="term" value="F:methyltransferase activity"/>
    <property type="evidence" value="ECO:0007669"/>
    <property type="project" value="UniProtKB-KW"/>
</dbReference>
<dbReference type="EC" id="2.1.1.-" evidence="2"/>
<dbReference type="Pfam" id="PF08241">
    <property type="entry name" value="Methyltransf_11"/>
    <property type="match status" value="1"/>
</dbReference>
<dbReference type="SUPFAM" id="SSF53335">
    <property type="entry name" value="S-adenosyl-L-methionine-dependent methyltransferases"/>
    <property type="match status" value="1"/>
</dbReference>
<dbReference type="RefSeq" id="WP_380129283.1">
    <property type="nucleotide sequence ID" value="NZ_JBHSIU010000131.1"/>
</dbReference>
<proteinExistence type="predicted"/>
<comment type="caution">
    <text evidence="2">The sequence shown here is derived from an EMBL/GenBank/DDBJ whole genome shotgun (WGS) entry which is preliminary data.</text>
</comment>
<evidence type="ECO:0000313" key="3">
    <source>
        <dbReference type="Proteomes" id="UP001595912"/>
    </source>
</evidence>
<sequence length="243" mass="25948">MSSDFGRLVADAMAAPVEGWDFSWLEGRSQGGQPSWSYRDLAREQLDRASSVLDVDTGGGELLFDLAPLPAHAVASEAWPPNVTVAADRLAPLGVSVRQSIGPLPAGDAEFDLVLNRHGACDAGELARVLRPGGMLLTQQVGSDDCASLNTALGAPPAYPTGSWDAAVAGAALTAAGFTLVEVREEHPELTFTDVGALVFQLRMVPWQVPDFTVERYDEALRRLHDLGPIVTHAHRFLILASR</sequence>
<evidence type="ECO:0000259" key="1">
    <source>
        <dbReference type="Pfam" id="PF08241"/>
    </source>
</evidence>